<keyword evidence="5" id="KW-0677">Repeat</keyword>
<dbReference type="InterPro" id="IPR001307">
    <property type="entry name" value="Thiosulphate_STrfase_CS"/>
</dbReference>
<evidence type="ECO:0000256" key="10">
    <source>
        <dbReference type="ARBA" id="ARBA00047549"/>
    </source>
</evidence>
<reference evidence="13" key="1">
    <citation type="submission" date="2025-08" db="UniProtKB">
        <authorList>
            <consortium name="Ensembl"/>
        </authorList>
    </citation>
    <scope>IDENTIFICATION</scope>
</reference>
<evidence type="ECO:0000256" key="9">
    <source>
        <dbReference type="ARBA" id="ARBA00041253"/>
    </source>
</evidence>
<evidence type="ECO:0000256" key="3">
    <source>
        <dbReference type="ARBA" id="ARBA00012245"/>
    </source>
</evidence>
<keyword evidence="6" id="KW-0694">RNA-binding</keyword>
<dbReference type="InterPro" id="IPR036873">
    <property type="entry name" value="Rhodanese-like_dom_sf"/>
</dbReference>
<accession>A0A8D0C3M9</accession>
<dbReference type="AlphaFoldDB" id="A0A8D0C3M9"/>
<organism evidence="13 14">
    <name type="scientific">Salvator merianae</name>
    <name type="common">Argentine black and white tegu</name>
    <name type="synonym">Tupinambis merianae</name>
    <dbReference type="NCBI Taxonomy" id="96440"/>
    <lineage>
        <taxon>Eukaryota</taxon>
        <taxon>Metazoa</taxon>
        <taxon>Chordata</taxon>
        <taxon>Craniata</taxon>
        <taxon>Vertebrata</taxon>
        <taxon>Euteleostomi</taxon>
        <taxon>Lepidosauria</taxon>
        <taxon>Squamata</taxon>
        <taxon>Bifurcata</taxon>
        <taxon>Unidentata</taxon>
        <taxon>Episquamata</taxon>
        <taxon>Laterata</taxon>
        <taxon>Teiioidea</taxon>
        <taxon>Teiidae</taxon>
        <taxon>Salvator</taxon>
    </lineage>
</organism>
<keyword evidence="7" id="KW-0496">Mitochondrion</keyword>
<dbReference type="Ensembl" id="ENSSMRT00000023707.1">
    <property type="protein sequence ID" value="ENSSMRP00000020226.1"/>
    <property type="gene ID" value="ENSSMRG00000015740.1"/>
</dbReference>
<dbReference type="GO" id="GO:0003723">
    <property type="term" value="F:RNA binding"/>
    <property type="evidence" value="ECO:0007669"/>
    <property type="project" value="UniProtKB-KW"/>
</dbReference>
<keyword evidence="4" id="KW-0808">Transferase</keyword>
<protein>
    <recommendedName>
        <fullName evidence="8">Thiosulfate sulfurtransferase</fullName>
        <ecNumber evidence="3">2.8.1.1</ecNumber>
    </recommendedName>
    <alternativeName>
        <fullName evidence="9">Rhodanese</fullName>
    </alternativeName>
</protein>
<dbReference type="SUPFAM" id="SSF52821">
    <property type="entry name" value="Rhodanese/Cell cycle control phosphatase"/>
    <property type="match status" value="2"/>
</dbReference>
<dbReference type="PROSITE" id="PS00380">
    <property type="entry name" value="RHODANESE_1"/>
    <property type="match status" value="1"/>
</dbReference>
<dbReference type="Proteomes" id="UP000694421">
    <property type="component" value="Unplaced"/>
</dbReference>
<comment type="subunit">
    <text evidence="2">Monomer.</text>
</comment>
<name>A0A8D0C3M9_SALMN</name>
<evidence type="ECO:0000256" key="8">
    <source>
        <dbReference type="ARBA" id="ARBA00040014"/>
    </source>
</evidence>
<dbReference type="CDD" id="cd01445">
    <property type="entry name" value="TST_Repeats"/>
    <property type="match status" value="1"/>
</dbReference>
<dbReference type="GeneTree" id="ENSGT00510000046773"/>
<keyword evidence="14" id="KW-1185">Reference proteome</keyword>
<evidence type="ECO:0000256" key="4">
    <source>
        <dbReference type="ARBA" id="ARBA00022679"/>
    </source>
</evidence>
<feature type="domain" description="Rhodanese" evidence="12">
    <location>
        <begin position="25"/>
        <end position="143"/>
    </location>
</feature>
<evidence type="ECO:0000256" key="5">
    <source>
        <dbReference type="ARBA" id="ARBA00022737"/>
    </source>
</evidence>
<dbReference type="EC" id="2.8.1.1" evidence="3"/>
<evidence type="ECO:0000256" key="6">
    <source>
        <dbReference type="ARBA" id="ARBA00022884"/>
    </source>
</evidence>
<evidence type="ECO:0000256" key="1">
    <source>
        <dbReference type="ARBA" id="ARBA00004305"/>
    </source>
</evidence>
<evidence type="ECO:0000313" key="14">
    <source>
        <dbReference type="Proteomes" id="UP000694421"/>
    </source>
</evidence>
<dbReference type="FunFam" id="3.40.250.10:FF:000008">
    <property type="entry name" value="Sulfurtransferase"/>
    <property type="match status" value="1"/>
</dbReference>
<dbReference type="InterPro" id="IPR001763">
    <property type="entry name" value="Rhodanese-like_dom"/>
</dbReference>
<dbReference type="InterPro" id="IPR045078">
    <property type="entry name" value="TST/MPST-like"/>
</dbReference>
<reference evidence="13" key="2">
    <citation type="submission" date="2025-09" db="UniProtKB">
        <authorList>
            <consortium name="Ensembl"/>
        </authorList>
    </citation>
    <scope>IDENTIFICATION</scope>
</reference>
<evidence type="ECO:0000313" key="13">
    <source>
        <dbReference type="Ensembl" id="ENSSMRP00000020226.1"/>
    </source>
</evidence>
<feature type="compositionally biased region" description="Polar residues" evidence="11">
    <location>
        <begin position="316"/>
        <end position="334"/>
    </location>
</feature>
<feature type="region of interest" description="Disordered" evidence="11">
    <location>
        <begin position="187"/>
        <end position="209"/>
    </location>
</feature>
<dbReference type="InterPro" id="IPR029234">
    <property type="entry name" value="CIMIP4"/>
</dbReference>
<sequence length="598" mass="67431">MVQQVLYRPLVSLRWLAEAVRANKIGPDLRVLDASWYEPGQRDAQKEFRERHIPGASFFDIEECKDKTSPYELMLPSEKHFADYVGHLGISNDTHVVVYDGDNLGSFYAPRAWWMFRVFGHRTVSVLNGGFRNWVKEGHPVTSEMTKPEKAVFKATLNKSLLKTYEEMMENMESKRFQVVDSRAEGRFRGTEPEPGKTGIGPGHIPGSQNMPFFNFLTEEGFERSTEEIRNMFQEKKVPMDTAFQIPAATSHETKMADGPAEVPKFGNKGQVTHNTVEVEADKKRPPSRNSSRTSWKNFTEDNQTTIRAPPVMPQASPSRQSCQTSGQNKQNLRAKTPSAFSIHAASPKISARRKDSLDNTSIKGIGSYQKGRPGSSRQSTKPTQEETEDCYTNSDDLMGRQYRPVGTRLLGSPRKTIKGSREDIKEVKDVSTAKESLTSNGQDVKAEGKLLQDKKNSLIPLNIKAKFGTSVVEKLVSEEQARRALCEAGLIQGQKRLSDFTFKPLENPLASSPYADYYELGYNMRSNIFQGGPLESKSLMKDSYTPDVIKRAVWDPKHWHGRKTDDLGRWFQKNALNLNLQKALEQKYGEKSKGGKS</sequence>
<dbReference type="SMART" id="SM00450">
    <property type="entry name" value="RHOD"/>
    <property type="match status" value="2"/>
</dbReference>
<dbReference type="GO" id="GO:0004792">
    <property type="term" value="F:thiosulfate-cyanide sulfurtransferase activity"/>
    <property type="evidence" value="ECO:0007669"/>
    <property type="project" value="UniProtKB-EC"/>
</dbReference>
<dbReference type="GO" id="GO:0005759">
    <property type="term" value="C:mitochondrial matrix"/>
    <property type="evidence" value="ECO:0007669"/>
    <property type="project" value="UniProtKB-SubCell"/>
</dbReference>
<feature type="region of interest" description="Disordered" evidence="11">
    <location>
        <begin position="253"/>
        <end position="399"/>
    </location>
</feature>
<proteinExistence type="predicted"/>
<dbReference type="PANTHER" id="PTHR11364">
    <property type="entry name" value="THIOSULFATE SULFERTANSFERASE"/>
    <property type="match status" value="1"/>
</dbReference>
<comment type="subcellular location">
    <subcellularLocation>
        <location evidence="1">Mitochondrion matrix</location>
    </subcellularLocation>
</comment>
<feature type="domain" description="Rhodanese" evidence="12">
    <location>
        <begin position="173"/>
        <end position="242"/>
    </location>
</feature>
<dbReference type="Pfam" id="PF00581">
    <property type="entry name" value="Rhodanese"/>
    <property type="match status" value="1"/>
</dbReference>
<evidence type="ECO:0000256" key="11">
    <source>
        <dbReference type="SAM" id="MobiDB-lite"/>
    </source>
</evidence>
<feature type="compositionally biased region" description="Polar residues" evidence="11">
    <location>
        <begin position="288"/>
        <end position="307"/>
    </location>
</feature>
<dbReference type="PROSITE" id="PS50206">
    <property type="entry name" value="RHODANESE_3"/>
    <property type="match status" value="2"/>
</dbReference>
<evidence type="ECO:0000256" key="7">
    <source>
        <dbReference type="ARBA" id="ARBA00023128"/>
    </source>
</evidence>
<dbReference type="Gene3D" id="3.40.250.10">
    <property type="entry name" value="Rhodanese-like domain"/>
    <property type="match status" value="2"/>
</dbReference>
<evidence type="ECO:0000259" key="12">
    <source>
        <dbReference type="PROSITE" id="PS50206"/>
    </source>
</evidence>
<comment type="catalytic activity">
    <reaction evidence="10">
        <text>thiosulfate + hydrogen cyanide = thiocyanate + sulfite + 2 H(+)</text>
        <dbReference type="Rhea" id="RHEA:16881"/>
        <dbReference type="ChEBI" id="CHEBI:15378"/>
        <dbReference type="ChEBI" id="CHEBI:17359"/>
        <dbReference type="ChEBI" id="CHEBI:18022"/>
        <dbReference type="ChEBI" id="CHEBI:18407"/>
        <dbReference type="ChEBI" id="CHEBI:33542"/>
        <dbReference type="EC" id="2.8.1.1"/>
    </reaction>
</comment>
<dbReference type="Pfam" id="PF15400">
    <property type="entry name" value="TEX33"/>
    <property type="match status" value="1"/>
</dbReference>
<evidence type="ECO:0000256" key="2">
    <source>
        <dbReference type="ARBA" id="ARBA00011245"/>
    </source>
</evidence>
<dbReference type="PANTHER" id="PTHR11364:SF6">
    <property type="entry name" value="THIOSULFATE SULFURTRANSFERASE"/>
    <property type="match status" value="1"/>
</dbReference>